<protein>
    <submittedName>
        <fullName evidence="1">PO21 protein</fullName>
    </submittedName>
</protein>
<evidence type="ECO:0000313" key="2">
    <source>
        <dbReference type="Proteomes" id="UP000642973"/>
    </source>
</evidence>
<reference evidence="1" key="1">
    <citation type="submission" date="2019-10" db="EMBL/GenBank/DDBJ databases">
        <title>Bird 10,000 Genomes (B10K) Project - Family phase.</title>
        <authorList>
            <person name="Zhang G."/>
        </authorList>
    </citation>
    <scope>NUCLEOTIDE SEQUENCE</scope>
    <source>
        <strain evidence="1">B10K-DU-002-55</strain>
        <tissue evidence="1">Muscle</tissue>
    </source>
</reference>
<dbReference type="Proteomes" id="UP000642973">
    <property type="component" value="Unassembled WGS sequence"/>
</dbReference>
<dbReference type="EMBL" id="WEIV01059719">
    <property type="protein sequence ID" value="NWI61873.1"/>
    <property type="molecule type" value="Genomic_DNA"/>
</dbReference>
<feature type="non-terminal residue" evidence="1">
    <location>
        <position position="106"/>
    </location>
</feature>
<proteinExistence type="predicted"/>
<feature type="non-terminal residue" evidence="1">
    <location>
        <position position="1"/>
    </location>
</feature>
<comment type="caution">
    <text evidence="1">The sequence shown here is derived from an EMBL/GenBank/DDBJ whole genome shotgun (WGS) entry which is preliminary data.</text>
</comment>
<sequence>SHDGSHQHILMDLKQKGEDLNLITFIKNMYENICTYIDTKNEQLYHIQIQTGVKEDDPMLPLLFNLAVDPVLCKLEECECGKGYQEGENTVTAMAFADHLILFTGS</sequence>
<accession>A0A851D074</accession>
<dbReference type="AlphaFoldDB" id="A0A851D074"/>
<evidence type="ECO:0000313" key="1">
    <source>
        <dbReference type="EMBL" id="NWI61873.1"/>
    </source>
</evidence>
<gene>
    <name evidence="1" type="primary">Po21_3</name>
    <name evidence="1" type="ORF">CALVIR_R14902</name>
</gene>
<name>A0A851D074_CALVR</name>
<keyword evidence="2" id="KW-1185">Reference proteome</keyword>
<organism evidence="1 2">
    <name type="scientific">Calyptomena viridis</name>
    <name type="common">Lesser green broadbill</name>
    <dbReference type="NCBI Taxonomy" id="135972"/>
    <lineage>
        <taxon>Eukaryota</taxon>
        <taxon>Metazoa</taxon>
        <taxon>Chordata</taxon>
        <taxon>Craniata</taxon>
        <taxon>Vertebrata</taxon>
        <taxon>Euteleostomi</taxon>
        <taxon>Archelosauria</taxon>
        <taxon>Archosauria</taxon>
        <taxon>Dinosauria</taxon>
        <taxon>Saurischia</taxon>
        <taxon>Theropoda</taxon>
        <taxon>Coelurosauria</taxon>
        <taxon>Aves</taxon>
        <taxon>Neognathae</taxon>
        <taxon>Neoaves</taxon>
        <taxon>Telluraves</taxon>
        <taxon>Australaves</taxon>
        <taxon>Passeriformes</taxon>
        <taxon>Eurylaimidae</taxon>
        <taxon>Calyptomena</taxon>
    </lineage>
</organism>